<evidence type="ECO:0000256" key="1">
    <source>
        <dbReference type="SAM" id="MobiDB-lite"/>
    </source>
</evidence>
<feature type="non-terminal residue" evidence="2">
    <location>
        <position position="31"/>
    </location>
</feature>
<dbReference type="OrthoDB" id="8062037at2759"/>
<dbReference type="EMBL" id="CACVBM020001162">
    <property type="protein sequence ID" value="CAA7035658.1"/>
    <property type="molecule type" value="Genomic_DNA"/>
</dbReference>
<keyword evidence="3" id="KW-1185">Reference proteome</keyword>
<name>A0A6D2J426_9BRAS</name>
<protein>
    <submittedName>
        <fullName evidence="2">Uncharacterized protein</fullName>
    </submittedName>
</protein>
<organism evidence="2 3">
    <name type="scientific">Microthlaspi erraticum</name>
    <dbReference type="NCBI Taxonomy" id="1685480"/>
    <lineage>
        <taxon>Eukaryota</taxon>
        <taxon>Viridiplantae</taxon>
        <taxon>Streptophyta</taxon>
        <taxon>Embryophyta</taxon>
        <taxon>Tracheophyta</taxon>
        <taxon>Spermatophyta</taxon>
        <taxon>Magnoliopsida</taxon>
        <taxon>eudicotyledons</taxon>
        <taxon>Gunneridae</taxon>
        <taxon>Pentapetalae</taxon>
        <taxon>rosids</taxon>
        <taxon>malvids</taxon>
        <taxon>Brassicales</taxon>
        <taxon>Brassicaceae</taxon>
        <taxon>Coluteocarpeae</taxon>
        <taxon>Microthlaspi</taxon>
    </lineage>
</organism>
<dbReference type="Proteomes" id="UP000467841">
    <property type="component" value="Unassembled WGS sequence"/>
</dbReference>
<evidence type="ECO:0000313" key="3">
    <source>
        <dbReference type="Proteomes" id="UP000467841"/>
    </source>
</evidence>
<reference evidence="2" key="1">
    <citation type="submission" date="2020-01" db="EMBL/GenBank/DDBJ databases">
        <authorList>
            <person name="Mishra B."/>
        </authorList>
    </citation>
    <scope>NUCLEOTIDE SEQUENCE [LARGE SCALE GENOMIC DNA]</scope>
</reference>
<proteinExistence type="predicted"/>
<evidence type="ECO:0000313" key="2">
    <source>
        <dbReference type="EMBL" id="CAA7035658.1"/>
    </source>
</evidence>
<accession>A0A6D2J426</accession>
<feature type="region of interest" description="Disordered" evidence="1">
    <location>
        <begin position="1"/>
        <end position="20"/>
    </location>
</feature>
<gene>
    <name evidence="2" type="ORF">MERR_LOCUS22893</name>
</gene>
<comment type="caution">
    <text evidence="2">The sequence shown here is derived from an EMBL/GenBank/DDBJ whole genome shotgun (WGS) entry which is preliminary data.</text>
</comment>
<sequence>MTRSSRFLGTASPPPPEEILAAETDMVVILS</sequence>
<dbReference type="AlphaFoldDB" id="A0A6D2J426"/>